<dbReference type="Pfam" id="PF19305">
    <property type="entry name" value="MmgE_PrpD_C"/>
    <property type="match status" value="1"/>
</dbReference>
<evidence type="ECO:0000313" key="4">
    <source>
        <dbReference type="EMBL" id="OBI37403.1"/>
    </source>
</evidence>
<dbReference type="InterPro" id="IPR005656">
    <property type="entry name" value="MmgE_PrpD"/>
</dbReference>
<evidence type="ECO:0000313" key="5">
    <source>
        <dbReference type="Proteomes" id="UP000091846"/>
    </source>
</evidence>
<dbReference type="RefSeq" id="WP_065030472.1">
    <property type="nucleotide sequence ID" value="NZ_LZKI01000154.1"/>
</dbReference>
<dbReference type="SUPFAM" id="SSF103378">
    <property type="entry name" value="2-methylcitrate dehydratase PrpD"/>
    <property type="match status" value="1"/>
</dbReference>
<dbReference type="GO" id="GO:0016829">
    <property type="term" value="F:lyase activity"/>
    <property type="evidence" value="ECO:0007669"/>
    <property type="project" value="InterPro"/>
</dbReference>
<comment type="caution">
    <text evidence="4">The sequence shown here is derived from an EMBL/GenBank/DDBJ whole genome shotgun (WGS) entry which is preliminary data.</text>
</comment>
<dbReference type="InterPro" id="IPR045336">
    <property type="entry name" value="MmgE_PrpD_N"/>
</dbReference>
<accession>A0A1A2YIW4</accession>
<dbReference type="InterPro" id="IPR045337">
    <property type="entry name" value="MmgE_PrpD_C"/>
</dbReference>
<dbReference type="PANTHER" id="PTHR16943:SF8">
    <property type="entry name" value="2-METHYLCITRATE DEHYDRATASE"/>
    <property type="match status" value="1"/>
</dbReference>
<protein>
    <submittedName>
        <fullName evidence="4">MmgE/PrpD family protein</fullName>
    </submittedName>
</protein>
<dbReference type="AlphaFoldDB" id="A0A1A2YIW4"/>
<dbReference type="Pfam" id="PF03972">
    <property type="entry name" value="MmgE_PrpD_N"/>
    <property type="match status" value="1"/>
</dbReference>
<proteinExistence type="inferred from homology"/>
<dbReference type="Gene3D" id="1.10.4100.10">
    <property type="entry name" value="2-methylcitrate dehydratase PrpD"/>
    <property type="match status" value="1"/>
</dbReference>
<feature type="domain" description="MmgE/PrpD N-terminal" evidence="2">
    <location>
        <begin position="18"/>
        <end position="262"/>
    </location>
</feature>
<dbReference type="PANTHER" id="PTHR16943">
    <property type="entry name" value="2-METHYLCITRATE DEHYDRATASE-RELATED"/>
    <property type="match status" value="1"/>
</dbReference>
<dbReference type="InterPro" id="IPR036148">
    <property type="entry name" value="MmgE/PrpD_sf"/>
</dbReference>
<gene>
    <name evidence="4" type="ORF">A5708_01240</name>
</gene>
<name>A0A1A2YIW4_9MYCO</name>
<comment type="similarity">
    <text evidence="1">Belongs to the PrpD family.</text>
</comment>
<evidence type="ECO:0000256" key="1">
    <source>
        <dbReference type="ARBA" id="ARBA00006174"/>
    </source>
</evidence>
<dbReference type="InterPro" id="IPR042183">
    <property type="entry name" value="MmgE/PrpD_sf_1"/>
</dbReference>
<feature type="domain" description="MmgE/PrpD C-terminal" evidence="3">
    <location>
        <begin position="284"/>
        <end position="454"/>
    </location>
</feature>
<evidence type="ECO:0000259" key="2">
    <source>
        <dbReference type="Pfam" id="PF03972"/>
    </source>
</evidence>
<dbReference type="EMBL" id="LZKI01000154">
    <property type="protein sequence ID" value="OBI37403.1"/>
    <property type="molecule type" value="Genomic_DNA"/>
</dbReference>
<dbReference type="OrthoDB" id="9797528at2"/>
<dbReference type="InterPro" id="IPR042188">
    <property type="entry name" value="MmgE/PrpD_sf_2"/>
</dbReference>
<evidence type="ECO:0000259" key="3">
    <source>
        <dbReference type="Pfam" id="PF19305"/>
    </source>
</evidence>
<reference evidence="4 5" key="1">
    <citation type="submission" date="2016-06" db="EMBL/GenBank/DDBJ databases">
        <authorList>
            <person name="Kjaerup R.B."/>
            <person name="Dalgaard T.S."/>
            <person name="Juul-Madsen H.R."/>
        </authorList>
    </citation>
    <scope>NUCLEOTIDE SEQUENCE [LARGE SCALE GENOMIC DNA]</scope>
    <source>
        <strain evidence="4 5">E1334</strain>
    </source>
</reference>
<sequence>MTAVQQRVATDPVGPTGRLATWVAGLTLDEVPSAVVERAKHLLLDGIGCALVGAQLPWSRVATGAVLGLEGSGDCAVIGTGQRTSPPAAAVLNGTYIQGFELDDFHPLAPLHSCSLLIPALLSTASTRAAPTAGADLLLASIAGFEVGPRVGYTLHGTQMLDRGWHSGPVFGTHSAAMASGKLRGLPPAQLEDALGLAATQSAGLMAAQYEAMSKRMHHGLAARNGFYAAGLAAAGYTGIKRVFEREYGGFLSVFGEGHDPDAAPLTGELGHRWETSLIMVKSYAAMGGLHGAIDAARELRKSVAPGDISSVDITVGETVYKHGWWVPERPLTPIGAQMNIGYATAAALLDGNVLPEQFTPARLDSDDVWSLIASTTVHLDESLAGAGIAERFRTDVAVTTRDATVHRARVALPHGAPNDPVTNDEVVAKFHALADRVTDRGRAAAIERAVVGLDDLTDINNLIDLLADPVAGALD</sequence>
<organism evidence="4 5">
    <name type="scientific">Mycobacterium colombiense</name>
    <dbReference type="NCBI Taxonomy" id="339268"/>
    <lineage>
        <taxon>Bacteria</taxon>
        <taxon>Bacillati</taxon>
        <taxon>Actinomycetota</taxon>
        <taxon>Actinomycetes</taxon>
        <taxon>Mycobacteriales</taxon>
        <taxon>Mycobacteriaceae</taxon>
        <taxon>Mycobacterium</taxon>
        <taxon>Mycobacterium avium complex (MAC)</taxon>
    </lineage>
</organism>
<dbReference type="Proteomes" id="UP000091846">
    <property type="component" value="Unassembled WGS sequence"/>
</dbReference>
<dbReference type="Gene3D" id="3.30.1330.120">
    <property type="entry name" value="2-methylcitrate dehydratase PrpD"/>
    <property type="match status" value="1"/>
</dbReference>